<protein>
    <submittedName>
        <fullName evidence="5">SDR family NAD(P)-dependent oxidoreductase</fullName>
    </submittedName>
</protein>
<dbReference type="InterPro" id="IPR020904">
    <property type="entry name" value="Sc_DH/Rdtase_CS"/>
</dbReference>
<dbReference type="PRINTS" id="PR00080">
    <property type="entry name" value="SDRFAMILY"/>
</dbReference>
<dbReference type="InterPro" id="IPR036291">
    <property type="entry name" value="NAD(P)-bd_dom_sf"/>
</dbReference>
<evidence type="ECO:0000313" key="6">
    <source>
        <dbReference type="Proteomes" id="UP000546584"/>
    </source>
</evidence>
<dbReference type="GO" id="GO:0016491">
    <property type="term" value="F:oxidoreductase activity"/>
    <property type="evidence" value="ECO:0007669"/>
    <property type="project" value="UniProtKB-KW"/>
</dbReference>
<dbReference type="Proteomes" id="UP000546584">
    <property type="component" value="Unassembled WGS sequence"/>
</dbReference>
<comment type="caution">
    <text evidence="5">The sequence shown here is derived from an EMBL/GenBank/DDBJ whole genome shotgun (WGS) entry which is preliminary data.</text>
</comment>
<dbReference type="SUPFAM" id="SSF51735">
    <property type="entry name" value="NAD(P)-binding Rossmann-fold domains"/>
    <property type="match status" value="1"/>
</dbReference>
<dbReference type="Pfam" id="PF00106">
    <property type="entry name" value="adh_short"/>
    <property type="match status" value="1"/>
</dbReference>
<evidence type="ECO:0000259" key="4">
    <source>
        <dbReference type="SMART" id="SM00822"/>
    </source>
</evidence>
<comment type="similarity">
    <text evidence="1 3">Belongs to the short-chain dehydrogenases/reductases (SDR) family.</text>
</comment>
<dbReference type="RefSeq" id="WP_093209039.1">
    <property type="nucleotide sequence ID" value="NZ_CP143576.1"/>
</dbReference>
<dbReference type="InterPro" id="IPR002347">
    <property type="entry name" value="SDR_fam"/>
</dbReference>
<dbReference type="EMBL" id="JACAQR010000021">
    <property type="protein sequence ID" value="NWD43489.1"/>
    <property type="molecule type" value="Genomic_DNA"/>
</dbReference>
<dbReference type="InterPro" id="IPR057326">
    <property type="entry name" value="KR_dom"/>
</dbReference>
<evidence type="ECO:0000313" key="5">
    <source>
        <dbReference type="EMBL" id="NWD43489.1"/>
    </source>
</evidence>
<name>A0A1H2ITL1_9PSED</name>
<proteinExistence type="inferred from homology"/>
<organism evidence="5 6">
    <name type="scientific">Pseudomonas yamanorum</name>
    <dbReference type="NCBI Taxonomy" id="515393"/>
    <lineage>
        <taxon>Bacteria</taxon>
        <taxon>Pseudomonadati</taxon>
        <taxon>Pseudomonadota</taxon>
        <taxon>Gammaproteobacteria</taxon>
        <taxon>Pseudomonadales</taxon>
        <taxon>Pseudomonadaceae</taxon>
        <taxon>Pseudomonas</taxon>
    </lineage>
</organism>
<dbReference type="GeneID" id="93516460"/>
<dbReference type="SMART" id="SM00822">
    <property type="entry name" value="PKS_KR"/>
    <property type="match status" value="1"/>
</dbReference>
<feature type="domain" description="Ketoreductase" evidence="4">
    <location>
        <begin position="7"/>
        <end position="196"/>
    </location>
</feature>
<dbReference type="PROSITE" id="PS00061">
    <property type="entry name" value="ADH_SHORT"/>
    <property type="match status" value="1"/>
</dbReference>
<sequence length="299" mass="32260">MKSFNGRVAAITGAASGMGRALALALAREGCHLALADKNSQGLEQTVALIKAQVLAPVLVTSQVLDVSDRQAVEEWAARCAAEHGQINMIFNNAGVALSSTVEGVDYSDLEWIVGINFWGVVYGTKAFLPYLKASGDGHVINTSSVFGLFAQPGMSGYNATKFAVRGFTESLRQELDLQKSGVSATCVHPGGIRTDICRSSRIDANMTGFLIHSEQQARADFEKLFITDADQAAKVILSGVRKNKRRVLIGRDAYFLDLLARCLPAAYQALVVFASKRMAPKQRSAPSPVLETNEEHRL</sequence>
<dbReference type="PANTHER" id="PTHR43391">
    <property type="entry name" value="RETINOL DEHYDROGENASE-RELATED"/>
    <property type="match status" value="1"/>
</dbReference>
<dbReference type="AlphaFoldDB" id="A0A1H2ITL1"/>
<evidence type="ECO:0000256" key="1">
    <source>
        <dbReference type="ARBA" id="ARBA00006484"/>
    </source>
</evidence>
<dbReference type="PRINTS" id="PR00081">
    <property type="entry name" value="GDHRDH"/>
</dbReference>
<keyword evidence="2" id="KW-0560">Oxidoreductase</keyword>
<accession>A0A1H2ITL1</accession>
<dbReference type="PANTHER" id="PTHR43391:SF82">
    <property type="entry name" value="OXIDOREDUCTASE SADH-RELATED"/>
    <property type="match status" value="1"/>
</dbReference>
<dbReference type="Gene3D" id="3.40.50.720">
    <property type="entry name" value="NAD(P)-binding Rossmann-like Domain"/>
    <property type="match status" value="1"/>
</dbReference>
<evidence type="ECO:0000256" key="3">
    <source>
        <dbReference type="RuleBase" id="RU000363"/>
    </source>
</evidence>
<evidence type="ECO:0000256" key="2">
    <source>
        <dbReference type="ARBA" id="ARBA00023002"/>
    </source>
</evidence>
<reference evidence="5 6" key="1">
    <citation type="submission" date="2020-04" db="EMBL/GenBank/DDBJ databases">
        <title>Molecular characterization of pseudomonads from Agaricus bisporus reveal novel blotch 2 pathogens in Western Europe.</title>
        <authorList>
            <person name="Taparia T."/>
            <person name="Krijger M."/>
            <person name="Haynes E."/>
            <person name="Elpinstone J.G."/>
            <person name="Noble R."/>
            <person name="Van Der Wolf J."/>
        </authorList>
    </citation>
    <scope>NUCLEOTIDE SEQUENCE [LARGE SCALE GENOMIC DNA]</scope>
    <source>
        <strain evidence="5 6">IPO3753</strain>
    </source>
</reference>
<gene>
    <name evidence="5" type="ORF">HX826_16570</name>
</gene>